<name>A0A9N9KH02_9GLOM</name>
<dbReference type="OrthoDB" id="2430648at2759"/>
<accession>A0A9N9KH02</accession>
<dbReference type="Proteomes" id="UP000789759">
    <property type="component" value="Unassembled WGS sequence"/>
</dbReference>
<sequence length="101" mass="11895">VSPYKSIVSCLVEVYKNKKSKLCGHLMRSVDSLTENYIRHLATQHGITESSHNKKIKQLLSSQLQIDKIIYNHLERKRHLDQRFVELLIKDQQPINIRNDE</sequence>
<protein>
    <submittedName>
        <fullName evidence="1">20047_t:CDS:1</fullName>
    </submittedName>
</protein>
<proteinExistence type="predicted"/>
<dbReference type="EMBL" id="CAJVQA010067590">
    <property type="protein sequence ID" value="CAG8832112.1"/>
    <property type="molecule type" value="Genomic_DNA"/>
</dbReference>
<organism evidence="1 2">
    <name type="scientific">Cetraspora pellucida</name>
    <dbReference type="NCBI Taxonomy" id="1433469"/>
    <lineage>
        <taxon>Eukaryota</taxon>
        <taxon>Fungi</taxon>
        <taxon>Fungi incertae sedis</taxon>
        <taxon>Mucoromycota</taxon>
        <taxon>Glomeromycotina</taxon>
        <taxon>Glomeromycetes</taxon>
        <taxon>Diversisporales</taxon>
        <taxon>Gigasporaceae</taxon>
        <taxon>Cetraspora</taxon>
    </lineage>
</organism>
<evidence type="ECO:0000313" key="1">
    <source>
        <dbReference type="EMBL" id="CAG8832112.1"/>
    </source>
</evidence>
<comment type="caution">
    <text evidence="1">The sequence shown here is derived from an EMBL/GenBank/DDBJ whole genome shotgun (WGS) entry which is preliminary data.</text>
</comment>
<gene>
    <name evidence="1" type="ORF">CPELLU_LOCUS20812</name>
</gene>
<feature type="non-terminal residue" evidence="1">
    <location>
        <position position="1"/>
    </location>
</feature>
<feature type="non-terminal residue" evidence="1">
    <location>
        <position position="101"/>
    </location>
</feature>
<evidence type="ECO:0000313" key="2">
    <source>
        <dbReference type="Proteomes" id="UP000789759"/>
    </source>
</evidence>
<dbReference type="AlphaFoldDB" id="A0A9N9KH02"/>
<keyword evidence="2" id="KW-1185">Reference proteome</keyword>
<reference evidence="1" key="1">
    <citation type="submission" date="2021-06" db="EMBL/GenBank/DDBJ databases">
        <authorList>
            <person name="Kallberg Y."/>
            <person name="Tangrot J."/>
            <person name="Rosling A."/>
        </authorList>
    </citation>
    <scope>NUCLEOTIDE SEQUENCE</scope>
    <source>
        <strain evidence="1">FL966</strain>
    </source>
</reference>